<dbReference type="RefSeq" id="WP_113281037.1">
    <property type="nucleotide sequence ID" value="NZ_JABUMX010000005.1"/>
</dbReference>
<dbReference type="AlphaFoldDB" id="A0A849VUB0"/>
<name>A0A849VUB0_9HYPH</name>
<keyword evidence="2" id="KW-1185">Reference proteome</keyword>
<evidence type="ECO:0000313" key="2">
    <source>
        <dbReference type="Proteomes" id="UP000550508"/>
    </source>
</evidence>
<sequence length="199" mass="19993">MTIVTGLFDDYDDARAAVNALEDAGVASSDISIVRRGGAGDGESHAGEGAATGAGVGAVVGGAGGLLAGLGMLAIPGVGPVVAAGWLAATAAGAAAGAVAGGAAGGIIGSMTGAGVSEEDAHVYAEGVRRGGTLVTVQAEESQTDLVRSILDDNTPVDVNARRAMYREEGWQGFDERNPDLTEEELVRERERAREYRPL</sequence>
<accession>A0A849VUB0</accession>
<gene>
    <name evidence="1" type="ORF">HQ945_18600</name>
</gene>
<dbReference type="PANTHER" id="PTHR36109:SF2">
    <property type="entry name" value="MEMBRANE PROTEIN"/>
    <property type="match status" value="1"/>
</dbReference>
<dbReference type="EMBL" id="JABUMX010000005">
    <property type="protein sequence ID" value="NTS33266.1"/>
    <property type="molecule type" value="Genomic_DNA"/>
</dbReference>
<protein>
    <recommendedName>
        <fullName evidence="3">General stress protein 17M-like domain-containing protein</fullName>
    </recommendedName>
</protein>
<dbReference type="InterPro" id="IPR052948">
    <property type="entry name" value="Low_temp-induced_all0457"/>
</dbReference>
<evidence type="ECO:0000313" key="1">
    <source>
        <dbReference type="EMBL" id="NTS33266.1"/>
    </source>
</evidence>
<dbReference type="PANTHER" id="PTHR36109">
    <property type="entry name" value="MEMBRANE PROTEIN-RELATED"/>
    <property type="match status" value="1"/>
</dbReference>
<comment type="caution">
    <text evidence="1">The sequence shown here is derived from an EMBL/GenBank/DDBJ whole genome shotgun (WGS) entry which is preliminary data.</text>
</comment>
<dbReference type="Proteomes" id="UP000550508">
    <property type="component" value="Unassembled WGS sequence"/>
</dbReference>
<proteinExistence type="predicted"/>
<organism evidence="1 2">
    <name type="scientific">Phyllobacterium pellucidum</name>
    <dbReference type="NCBI Taxonomy" id="2740464"/>
    <lineage>
        <taxon>Bacteria</taxon>
        <taxon>Pseudomonadati</taxon>
        <taxon>Pseudomonadota</taxon>
        <taxon>Alphaproteobacteria</taxon>
        <taxon>Hyphomicrobiales</taxon>
        <taxon>Phyllobacteriaceae</taxon>
        <taxon>Phyllobacterium</taxon>
    </lineage>
</organism>
<reference evidence="1 2" key="1">
    <citation type="submission" date="2020-05" db="EMBL/GenBank/DDBJ databases">
        <authorList>
            <person name="Kim M.K."/>
        </authorList>
    </citation>
    <scope>NUCLEOTIDE SEQUENCE [LARGE SCALE GENOMIC DNA]</scope>
    <source>
        <strain evidence="1 2">BT25</strain>
    </source>
</reference>
<evidence type="ECO:0008006" key="3">
    <source>
        <dbReference type="Google" id="ProtNLM"/>
    </source>
</evidence>